<dbReference type="PANTHER" id="PTHR23225:SF2">
    <property type="entry name" value="AT09679P-RELATED"/>
    <property type="match status" value="1"/>
</dbReference>
<evidence type="ECO:0000313" key="2">
    <source>
        <dbReference type="EMBL" id="KYK60278.1"/>
    </source>
</evidence>
<protein>
    <recommendedName>
        <fullName evidence="4">C2H2-type domain-containing protein</fullName>
    </recommendedName>
</protein>
<keyword evidence="3" id="KW-1185">Reference proteome</keyword>
<dbReference type="EMBL" id="LAYC01000001">
    <property type="protein sequence ID" value="KYK60278.1"/>
    <property type="molecule type" value="Genomic_DNA"/>
</dbReference>
<dbReference type="InterPro" id="IPR039970">
    <property type="entry name" value="TF_Grauzone"/>
</dbReference>
<dbReference type="RefSeq" id="XP_040659630.1">
    <property type="nucleotide sequence ID" value="XM_040798747.1"/>
</dbReference>
<dbReference type="Proteomes" id="UP000076580">
    <property type="component" value="Chromosome 01"/>
</dbReference>
<dbReference type="GeneID" id="63714058"/>
<dbReference type="InParanoid" id="A0A151GT77"/>
<dbReference type="PANTHER" id="PTHR23225">
    <property type="entry name" value="ZINC FINGER PROTEIN"/>
    <property type="match status" value="1"/>
</dbReference>
<evidence type="ECO:0000256" key="1">
    <source>
        <dbReference type="SAM" id="MobiDB-lite"/>
    </source>
</evidence>
<name>A0A151GT77_DRECN</name>
<feature type="compositionally biased region" description="Polar residues" evidence="1">
    <location>
        <begin position="20"/>
        <end position="34"/>
    </location>
</feature>
<dbReference type="STRING" id="98403.A0A151GT77"/>
<dbReference type="AlphaFoldDB" id="A0A151GT77"/>
<feature type="region of interest" description="Disordered" evidence="1">
    <location>
        <begin position="82"/>
        <end position="103"/>
    </location>
</feature>
<dbReference type="GO" id="GO:0003700">
    <property type="term" value="F:DNA-binding transcription factor activity"/>
    <property type="evidence" value="ECO:0007669"/>
    <property type="project" value="InterPro"/>
</dbReference>
<gene>
    <name evidence="2" type="ORF">DCS_01415</name>
</gene>
<accession>A0A151GT77</accession>
<organism evidence="2 3">
    <name type="scientific">Drechmeria coniospora</name>
    <name type="common">Nematophagous fungus</name>
    <name type="synonym">Meria coniospora</name>
    <dbReference type="NCBI Taxonomy" id="98403"/>
    <lineage>
        <taxon>Eukaryota</taxon>
        <taxon>Fungi</taxon>
        <taxon>Dikarya</taxon>
        <taxon>Ascomycota</taxon>
        <taxon>Pezizomycotina</taxon>
        <taxon>Sordariomycetes</taxon>
        <taxon>Hypocreomycetidae</taxon>
        <taxon>Hypocreales</taxon>
        <taxon>Ophiocordycipitaceae</taxon>
        <taxon>Drechmeria</taxon>
    </lineage>
</organism>
<proteinExistence type="predicted"/>
<comment type="caution">
    <text evidence="2">The sequence shown here is derived from an EMBL/GenBank/DDBJ whole genome shotgun (WGS) entry which is preliminary data.</text>
</comment>
<reference evidence="2 3" key="1">
    <citation type="journal article" date="2016" name="Sci. Rep.">
        <title>Insights into Adaptations to a Near-Obligate Nematode Endoparasitic Lifestyle from the Finished Genome of Drechmeria coniospora.</title>
        <authorList>
            <person name="Zhang L."/>
            <person name="Zhou Z."/>
            <person name="Guo Q."/>
            <person name="Fokkens L."/>
            <person name="Miskei M."/>
            <person name="Pocsi I."/>
            <person name="Zhang W."/>
            <person name="Chen M."/>
            <person name="Wang L."/>
            <person name="Sun Y."/>
            <person name="Donzelli B.G."/>
            <person name="Gibson D.M."/>
            <person name="Nelson D.R."/>
            <person name="Luo J.G."/>
            <person name="Rep M."/>
            <person name="Liu H."/>
            <person name="Yang S."/>
            <person name="Wang J."/>
            <person name="Krasnoff S.B."/>
            <person name="Xu Y."/>
            <person name="Molnar I."/>
            <person name="Lin M."/>
        </authorList>
    </citation>
    <scope>NUCLEOTIDE SEQUENCE [LARGE SCALE GENOMIC DNA]</scope>
    <source>
        <strain evidence="2 3">ARSEF 6962</strain>
    </source>
</reference>
<evidence type="ECO:0008006" key="4">
    <source>
        <dbReference type="Google" id="ProtNLM"/>
    </source>
</evidence>
<feature type="region of interest" description="Disordered" evidence="1">
    <location>
        <begin position="1"/>
        <end position="37"/>
    </location>
</feature>
<evidence type="ECO:0000313" key="3">
    <source>
        <dbReference type="Proteomes" id="UP000076580"/>
    </source>
</evidence>
<sequence>MRAMSRQQPPPDFHDRDLSWSVTPVSDAQSSPNDNLFDQSFFLQSSFEGYSPSQWDCVDGHAMSCKDEDVYHAPRYPPLQSETWAPPASRMEAPASGTPAAQNSGLEVTTMPDGPPASLTAWATWTYPSQPVTAAALSPTREENAPWTSSGFLSAGLVESVDAGIDPSFDAGEASGHHLAPHSTGCLDHLRVLQGAGSAQQDNVGAQATTEFACSICSVNLATLEEQRRHVAGGLCKPFPCLFLFAGCKFRFLYKNEWKRHVNTIHVIVESFICTLGSCAKKGPKHSLRPLPSVWTRQAHLVPLHGTVATRIDLLKNHMSRAHGEVASEMRSLPGVTRIPLQMPPSMACYAPGCEESFSDWAAFLHHVADVGHLRSPLSPLCPRGRWLVDFGLETGFLKETCGAVRFANSLEGVKGHKPKSVGNRVYGKKQSWTVQKRKL</sequence>